<comment type="similarity">
    <text evidence="1">Belongs to the AfsR/DnrI/RedD regulatory family.</text>
</comment>
<dbReference type="SMART" id="SM01043">
    <property type="entry name" value="BTAD"/>
    <property type="match status" value="1"/>
</dbReference>
<dbReference type="Gene3D" id="1.10.10.10">
    <property type="entry name" value="Winged helix-like DNA-binding domain superfamily/Winged helix DNA-binding domain"/>
    <property type="match status" value="1"/>
</dbReference>
<accession>A0A8J3S5E5</accession>
<protein>
    <recommendedName>
        <fullName evidence="6">OmpR/PhoB-type domain-containing protein</fullName>
    </recommendedName>
</protein>
<gene>
    <name evidence="7" type="ORF">Pro02_55270</name>
</gene>
<evidence type="ECO:0000256" key="5">
    <source>
        <dbReference type="PROSITE-ProRule" id="PRU01091"/>
    </source>
</evidence>
<evidence type="ECO:0000256" key="4">
    <source>
        <dbReference type="ARBA" id="ARBA00023163"/>
    </source>
</evidence>
<dbReference type="SMART" id="SM00862">
    <property type="entry name" value="Trans_reg_C"/>
    <property type="match status" value="1"/>
</dbReference>
<dbReference type="InterPro" id="IPR005158">
    <property type="entry name" value="BTAD"/>
</dbReference>
<dbReference type="InterPro" id="IPR027417">
    <property type="entry name" value="P-loop_NTPase"/>
</dbReference>
<dbReference type="Pfam" id="PF13191">
    <property type="entry name" value="AAA_16"/>
    <property type="match status" value="1"/>
</dbReference>
<organism evidence="7 8">
    <name type="scientific">Planobispora rosea</name>
    <dbReference type="NCBI Taxonomy" id="35762"/>
    <lineage>
        <taxon>Bacteria</taxon>
        <taxon>Bacillati</taxon>
        <taxon>Actinomycetota</taxon>
        <taxon>Actinomycetes</taxon>
        <taxon>Streptosporangiales</taxon>
        <taxon>Streptosporangiaceae</taxon>
        <taxon>Planobispora</taxon>
    </lineage>
</organism>
<dbReference type="OrthoDB" id="4054020at2"/>
<dbReference type="PANTHER" id="PTHR35807">
    <property type="entry name" value="TRANSCRIPTIONAL REGULATOR REDD-RELATED"/>
    <property type="match status" value="1"/>
</dbReference>
<dbReference type="GO" id="GO:0003677">
    <property type="term" value="F:DNA binding"/>
    <property type="evidence" value="ECO:0007669"/>
    <property type="project" value="UniProtKB-UniRule"/>
</dbReference>
<name>A0A8J3S5E5_PLARO</name>
<feature type="DNA-binding region" description="OmpR/PhoB-type" evidence="5">
    <location>
        <begin position="1"/>
        <end position="96"/>
    </location>
</feature>
<dbReference type="CDD" id="cd15831">
    <property type="entry name" value="BTAD"/>
    <property type="match status" value="1"/>
</dbReference>
<comment type="caution">
    <text evidence="7">The sequence shown here is derived from an EMBL/GenBank/DDBJ whole genome shotgun (WGS) entry which is preliminary data.</text>
</comment>
<dbReference type="InterPro" id="IPR036388">
    <property type="entry name" value="WH-like_DNA-bd_sf"/>
</dbReference>
<dbReference type="Gene3D" id="1.25.40.10">
    <property type="entry name" value="Tetratricopeptide repeat domain"/>
    <property type="match status" value="1"/>
</dbReference>
<keyword evidence="8" id="KW-1185">Reference proteome</keyword>
<evidence type="ECO:0000256" key="1">
    <source>
        <dbReference type="ARBA" id="ARBA00005820"/>
    </source>
</evidence>
<keyword evidence="2" id="KW-0805">Transcription regulation</keyword>
<dbReference type="PANTHER" id="PTHR35807:SF1">
    <property type="entry name" value="TRANSCRIPTIONAL REGULATOR REDD"/>
    <property type="match status" value="1"/>
</dbReference>
<dbReference type="SUPFAM" id="SSF46894">
    <property type="entry name" value="C-terminal effector domain of the bipartite response regulators"/>
    <property type="match status" value="1"/>
</dbReference>
<dbReference type="PROSITE" id="PS51755">
    <property type="entry name" value="OMPR_PHOB"/>
    <property type="match status" value="1"/>
</dbReference>
<dbReference type="InterPro" id="IPR001867">
    <property type="entry name" value="OmpR/PhoB-type_DNA-bd"/>
</dbReference>
<dbReference type="InterPro" id="IPR016032">
    <property type="entry name" value="Sig_transdc_resp-reg_C-effctor"/>
</dbReference>
<dbReference type="GO" id="GO:0006355">
    <property type="term" value="P:regulation of DNA-templated transcription"/>
    <property type="evidence" value="ECO:0007669"/>
    <property type="project" value="InterPro"/>
</dbReference>
<dbReference type="InterPro" id="IPR051677">
    <property type="entry name" value="AfsR-DnrI-RedD_regulator"/>
</dbReference>
<dbReference type="Pfam" id="PF03704">
    <property type="entry name" value="BTAD"/>
    <property type="match status" value="1"/>
</dbReference>
<dbReference type="EMBL" id="BOOI01000055">
    <property type="protein sequence ID" value="GIH87119.1"/>
    <property type="molecule type" value="Genomic_DNA"/>
</dbReference>
<dbReference type="InterPro" id="IPR011990">
    <property type="entry name" value="TPR-like_helical_dom_sf"/>
</dbReference>
<dbReference type="SUPFAM" id="SSF52540">
    <property type="entry name" value="P-loop containing nucleoside triphosphate hydrolases"/>
    <property type="match status" value="1"/>
</dbReference>
<dbReference type="SUPFAM" id="SSF48452">
    <property type="entry name" value="TPR-like"/>
    <property type="match status" value="1"/>
</dbReference>
<keyword evidence="3 5" id="KW-0238">DNA-binding</keyword>
<proteinExistence type="inferred from homology"/>
<evidence type="ECO:0000313" key="8">
    <source>
        <dbReference type="Proteomes" id="UP000655044"/>
    </source>
</evidence>
<dbReference type="FunFam" id="1.25.40.10:FF:000222">
    <property type="entry name" value="SARP family transcriptional regulator"/>
    <property type="match status" value="1"/>
</dbReference>
<keyword evidence="4" id="KW-0804">Transcription</keyword>
<evidence type="ECO:0000256" key="2">
    <source>
        <dbReference type="ARBA" id="ARBA00023015"/>
    </source>
</evidence>
<feature type="domain" description="OmpR/PhoB-type" evidence="6">
    <location>
        <begin position="1"/>
        <end position="96"/>
    </location>
</feature>
<reference evidence="7" key="1">
    <citation type="submission" date="2021-01" db="EMBL/GenBank/DDBJ databases">
        <title>Whole genome shotgun sequence of Planobispora rosea NBRC 15558.</title>
        <authorList>
            <person name="Komaki H."/>
            <person name="Tamura T."/>
        </authorList>
    </citation>
    <scope>NUCLEOTIDE SEQUENCE</scope>
    <source>
        <strain evidence="7">NBRC 15558</strain>
    </source>
</reference>
<dbReference type="AlphaFoldDB" id="A0A8J3S5E5"/>
<dbReference type="Pfam" id="PF00486">
    <property type="entry name" value="Trans_reg_C"/>
    <property type="match status" value="1"/>
</dbReference>
<evidence type="ECO:0000256" key="3">
    <source>
        <dbReference type="ARBA" id="ARBA00023125"/>
    </source>
</evidence>
<evidence type="ECO:0000259" key="6">
    <source>
        <dbReference type="PROSITE" id="PS51755"/>
    </source>
</evidence>
<sequence>MRLRMLGPLEVYDGQRVAVLGGARRRSVLALLLLHANRVVATSRLLDALWPAGEAPASARKILQNAVSGLRAALAGGGRADGVVLVTRPPGYMLTVDPEQVDLHVFERLAAQGRSRLARGEYAQAAAVLREALDLWRGPALADLVETGIAWPELAAVDNARLDAMDDYFEAALACGRHREVVRELETVVENDPLRERSCGHLMLALYRCGRQADALEAYGRTRAALVEDLGVDPGHDLRSLQRAILNHDPSLRPAAAGRPPAAIEAPAGTAAGAARTGMGSVEECLTGHALPIVDREYELAVVQGMLERTGHRRRPHLVTVLGGPGLGKTRFLIEVERRLVGQARSARYLVSRCPVTGVTIQSLGGAARLPAGVLSRLEGMLAADGDRDAASMAAVWKEFVAEHRLDLPLVMVIDDLHEVPDALLEFLDELTAGADPIPVLVVAAARADLLDRRPFWGGGRTDSAVLTLDRLSDAAVDQLLDFLWLTGSVEPDGPPGERRDRLRGHLRGLLPPAHPLDQPRVAVEGVAVGDRPLDHGLGTAGQIDVDAPGPALVDQVAQR</sequence>
<dbReference type="InterPro" id="IPR041664">
    <property type="entry name" value="AAA_16"/>
</dbReference>
<dbReference type="Proteomes" id="UP000655044">
    <property type="component" value="Unassembled WGS sequence"/>
</dbReference>
<evidence type="ECO:0000313" key="7">
    <source>
        <dbReference type="EMBL" id="GIH87119.1"/>
    </source>
</evidence>
<dbReference type="GO" id="GO:0000160">
    <property type="term" value="P:phosphorelay signal transduction system"/>
    <property type="evidence" value="ECO:0007669"/>
    <property type="project" value="InterPro"/>
</dbReference>